<dbReference type="Gene3D" id="3.30.40.10">
    <property type="entry name" value="Zinc/RING finger domain, C3HC4 (zinc finger)"/>
    <property type="match status" value="1"/>
</dbReference>
<evidence type="ECO:0000256" key="13">
    <source>
        <dbReference type="ARBA" id="ARBA00022786"/>
    </source>
</evidence>
<reference evidence="28" key="1">
    <citation type="submission" date="2018-01" db="EMBL/GenBank/DDBJ databases">
        <title>An insight into the sialome of Amazonian anophelines.</title>
        <authorList>
            <person name="Ribeiro J.M."/>
            <person name="Scarpassa V."/>
            <person name="Calvo E."/>
        </authorList>
    </citation>
    <scope>NUCLEOTIDE SEQUENCE</scope>
</reference>
<feature type="compositionally biased region" description="Polar residues" evidence="25">
    <location>
        <begin position="481"/>
        <end position="494"/>
    </location>
</feature>
<evidence type="ECO:0000256" key="18">
    <source>
        <dbReference type="ARBA" id="ARBA00023136"/>
    </source>
</evidence>
<dbReference type="VEuPathDB" id="VectorBase:ADAR2_002551"/>
<evidence type="ECO:0000256" key="1">
    <source>
        <dbReference type="ARBA" id="ARBA00001798"/>
    </source>
</evidence>
<keyword evidence="7" id="KW-0808">Transferase</keyword>
<feature type="compositionally biased region" description="Low complexity" evidence="25">
    <location>
        <begin position="257"/>
        <end position="268"/>
    </location>
</feature>
<comment type="similarity">
    <text evidence="19">Belongs to the RBR family. RNF144 subfamily.</text>
</comment>
<feature type="compositionally biased region" description="Low complexity" evidence="25">
    <location>
        <begin position="517"/>
        <end position="527"/>
    </location>
</feature>
<evidence type="ECO:0000256" key="5">
    <source>
        <dbReference type="ARBA" id="ARBA00012251"/>
    </source>
</evidence>
<dbReference type="GO" id="GO:0006915">
    <property type="term" value="P:apoptotic process"/>
    <property type="evidence" value="ECO:0007669"/>
    <property type="project" value="UniProtKB-KW"/>
</dbReference>
<evidence type="ECO:0000256" key="8">
    <source>
        <dbReference type="ARBA" id="ARBA00022692"/>
    </source>
</evidence>
<evidence type="ECO:0000256" key="21">
    <source>
        <dbReference type="ARBA" id="ARBA00061765"/>
    </source>
</evidence>
<evidence type="ECO:0000256" key="3">
    <source>
        <dbReference type="ARBA" id="ARBA00004496"/>
    </source>
</evidence>
<evidence type="ECO:0000259" key="26">
    <source>
        <dbReference type="PROSITE" id="PS50089"/>
    </source>
</evidence>
<evidence type="ECO:0000256" key="11">
    <source>
        <dbReference type="ARBA" id="ARBA00022737"/>
    </source>
</evidence>
<dbReference type="Gene3D" id="1.20.120.1750">
    <property type="match status" value="1"/>
</dbReference>
<feature type="compositionally biased region" description="Acidic residues" evidence="25">
    <location>
        <begin position="244"/>
        <end position="255"/>
    </location>
</feature>
<dbReference type="PROSITE" id="PS51873">
    <property type="entry name" value="TRIAD"/>
    <property type="match status" value="1"/>
</dbReference>
<dbReference type="SMART" id="SM00184">
    <property type="entry name" value="RING"/>
    <property type="match status" value="2"/>
</dbReference>
<dbReference type="CDD" id="cd20352">
    <property type="entry name" value="Rcat_RBR_RNF144"/>
    <property type="match status" value="1"/>
</dbReference>
<comment type="subcellular location">
    <subcellularLocation>
        <location evidence="3">Cytoplasm</location>
    </subcellularLocation>
    <subcellularLocation>
        <location evidence="2">Mitochondrion membrane</location>
        <topology evidence="2">Single-pass membrane protein</topology>
    </subcellularLocation>
</comment>
<dbReference type="InterPro" id="IPR031127">
    <property type="entry name" value="E3_UB_ligase_RBR"/>
</dbReference>
<evidence type="ECO:0000256" key="16">
    <source>
        <dbReference type="ARBA" id="ARBA00022989"/>
    </source>
</evidence>
<keyword evidence="11" id="KW-0677">Repeat</keyword>
<feature type="region of interest" description="Disordered" evidence="25">
    <location>
        <begin position="39"/>
        <end position="79"/>
    </location>
</feature>
<dbReference type="Pfam" id="PF22191">
    <property type="entry name" value="IBR_1"/>
    <property type="match status" value="1"/>
</dbReference>
<evidence type="ECO:0000256" key="6">
    <source>
        <dbReference type="ARBA" id="ARBA00022490"/>
    </source>
</evidence>
<dbReference type="GO" id="GO:0031966">
    <property type="term" value="C:mitochondrial membrane"/>
    <property type="evidence" value="ECO:0007669"/>
    <property type="project" value="UniProtKB-SubCell"/>
</dbReference>
<dbReference type="InterPro" id="IPR017907">
    <property type="entry name" value="Znf_RING_CS"/>
</dbReference>
<evidence type="ECO:0000256" key="12">
    <source>
        <dbReference type="ARBA" id="ARBA00022771"/>
    </source>
</evidence>
<evidence type="ECO:0000256" key="22">
    <source>
        <dbReference type="ARBA" id="ARBA00069720"/>
    </source>
</evidence>
<dbReference type="CDD" id="cd16632">
    <property type="entry name" value="mRING-HC-C4C4_RBR_RNF144"/>
    <property type="match status" value="1"/>
</dbReference>
<feature type="compositionally biased region" description="Polar residues" evidence="25">
    <location>
        <begin position="203"/>
        <end position="212"/>
    </location>
</feature>
<feature type="region of interest" description="Disordered" evidence="25">
    <location>
        <begin position="202"/>
        <end position="268"/>
    </location>
</feature>
<evidence type="ECO:0000256" key="9">
    <source>
        <dbReference type="ARBA" id="ARBA00022703"/>
    </source>
</evidence>
<name>A0A2M4CGW4_ANODA</name>
<dbReference type="PROSITE" id="PS00518">
    <property type="entry name" value="ZF_RING_1"/>
    <property type="match status" value="1"/>
</dbReference>
<evidence type="ECO:0000256" key="25">
    <source>
        <dbReference type="SAM" id="MobiDB-lite"/>
    </source>
</evidence>
<dbReference type="VEuPathDB" id="VectorBase:ADAR2_011270"/>
<accession>A0A2M4CGW4</accession>
<feature type="compositionally biased region" description="Polar residues" evidence="25">
    <location>
        <begin position="39"/>
        <end position="48"/>
    </location>
</feature>
<dbReference type="CDD" id="cd20349">
    <property type="entry name" value="BRcat_RBR_RNF144"/>
    <property type="match status" value="1"/>
</dbReference>
<keyword evidence="17" id="KW-0496">Mitochondrion</keyword>
<feature type="domain" description="RING-type" evidence="27">
    <location>
        <begin position="905"/>
        <end position="1149"/>
    </location>
</feature>
<dbReference type="InterPro" id="IPR013083">
    <property type="entry name" value="Znf_RING/FYVE/PHD"/>
</dbReference>
<proteinExistence type="inferred from homology"/>
<evidence type="ECO:0000256" key="15">
    <source>
        <dbReference type="ARBA" id="ARBA00022843"/>
    </source>
</evidence>
<dbReference type="GO" id="GO:0008270">
    <property type="term" value="F:zinc ion binding"/>
    <property type="evidence" value="ECO:0007669"/>
    <property type="project" value="UniProtKB-KW"/>
</dbReference>
<evidence type="ECO:0000256" key="14">
    <source>
        <dbReference type="ARBA" id="ARBA00022833"/>
    </source>
</evidence>
<keyword evidence="9" id="KW-0053">Apoptosis</keyword>
<evidence type="ECO:0000256" key="7">
    <source>
        <dbReference type="ARBA" id="ARBA00022679"/>
    </source>
</evidence>
<dbReference type="VEuPathDB" id="VectorBase:ADAC008226"/>
<comment type="function">
    <text evidence="20">E3 ubiquitin-protein ligase which accepts ubiquitin from E2 ubiquitin-conjugating enzymes UBE2L3 and UBE2L6 in the form of a thioester and then directly transfers the ubiquitin to targeted substrates such as LCMT2, thereby promoting their degradation. Induces apoptosis via a p53/TP53-dependent but caspase-independent mechanism. Plays a crucial role in maintaining the genomic stability by controlling the degradation of multiple proteins involved in mitotic progression and DNA damage. Regulates epithelial homeostasis by mediating degradation of CDKN1A and isoform 2 of TP63. Plays a regulatory role in innate immunity by negatively regulating IRF3 activation and IFN-beta production. Mechanistically, inhibits TBK1 phosphorylation and 'Lys-63'-linked polyubiquitination independently of its E3 ligase activity. Alternatively, promotes 'Lys-27' and 'Lys-33'-linked ubiquitination of IFIH1/MDA5, promoting selective autophagic degradation of IFIH1/MDA5 to inhibit antiviral response.</text>
</comment>
<comment type="catalytic activity">
    <reaction evidence="1">
        <text>[E2 ubiquitin-conjugating enzyme]-S-ubiquitinyl-L-cysteine + [acceptor protein]-L-lysine = [E2 ubiquitin-conjugating enzyme]-L-cysteine + [acceptor protein]-N(6)-ubiquitinyl-L-lysine.</text>
        <dbReference type="EC" id="2.3.2.31"/>
    </reaction>
</comment>
<dbReference type="FunFam" id="1.20.120.1750:FF:000010">
    <property type="entry name" value="RBR-type E3 ubiquitin transferase"/>
    <property type="match status" value="1"/>
</dbReference>
<feature type="region of interest" description="Disordered" evidence="25">
    <location>
        <begin position="481"/>
        <end position="557"/>
    </location>
</feature>
<keyword evidence="13" id="KW-0833">Ubl conjugation pathway</keyword>
<keyword evidence="8" id="KW-0812">Transmembrane</keyword>
<dbReference type="Pfam" id="PF01485">
    <property type="entry name" value="IBR"/>
    <property type="match status" value="1"/>
</dbReference>
<dbReference type="InterPro" id="IPR044066">
    <property type="entry name" value="TRIAD_supradom"/>
</dbReference>
<dbReference type="GO" id="GO:0016567">
    <property type="term" value="P:protein ubiquitination"/>
    <property type="evidence" value="ECO:0007669"/>
    <property type="project" value="InterPro"/>
</dbReference>
<keyword evidence="16" id="KW-1133">Transmembrane helix</keyword>
<evidence type="ECO:0000259" key="27">
    <source>
        <dbReference type="PROSITE" id="PS51873"/>
    </source>
</evidence>
<dbReference type="EC" id="2.3.2.31" evidence="5"/>
<evidence type="ECO:0000256" key="24">
    <source>
        <dbReference type="PROSITE-ProRule" id="PRU00175"/>
    </source>
</evidence>
<keyword evidence="18" id="KW-0472">Membrane</keyword>
<protein>
    <recommendedName>
        <fullName evidence="22">E3 ubiquitin-protein ligase RNF144B</fullName>
        <ecNumber evidence="5">2.3.2.31</ecNumber>
    </recommendedName>
    <alternativeName>
        <fullName evidence="23">RING finger protein 144B</fullName>
    </alternativeName>
</protein>
<evidence type="ECO:0000313" key="28">
    <source>
        <dbReference type="EMBL" id="MBW64401.1"/>
    </source>
</evidence>
<keyword evidence="14" id="KW-0862">Zinc</keyword>
<feature type="region of interest" description="Disordered" evidence="25">
    <location>
        <begin position="807"/>
        <end position="858"/>
    </location>
</feature>
<comment type="subunit">
    <text evidence="21">Interacts with UBE2L3, UBE2L6 and LCMT2, as well as with BAX. Interacts with TBK1; this interaction inhibits TBK1 phosphorylation and 'Lys-63'-linked polyubiquitination.</text>
</comment>
<feature type="region of interest" description="Disordered" evidence="25">
    <location>
        <begin position="391"/>
        <end position="417"/>
    </location>
</feature>
<sequence>MTTMTSTATIPRGAPQTMVPSSLVLPSTLVVPRRSSVVNAGSARSSAEVSPLAAANGASEGRWSARKSIESPSNHHHTASLKTLSCDLSELLVRNLSLRRSETSERQPCQQQQHQQLVDKLEEQFCGSGGGSGTSNANRNSLCDTFPSVNKFIKLKRVSSDGSNLSRLSVVATTAAGGNCTKIVEQPSTTGARFKRVEISVRQGRTTPSSATGGCVGGEVNKRGASVNQRRTSGAGVQPSSSESDAEEEEEEEEIYSVSGTSAGGASASSVRKSVIVNQLDQVDENCPLLVATANGSNNGATVTLRKKDSSLVFTTRKPVAAGPGTAGEPTAATSLRKEQACNAVPKVVLRRRRPDRSGDREVLVIKRRSLPWPLGTGTLLSKGSITEGVIEEGGEGGEETRQKGQRSSSVQETGREKHLFSKTLRHSWNAPGYDILEEDPGGEDLQKDFASIIHNLAGLRNHHLANGTHESVSLLEQHSPQIVPSRATRPTSLGSGQGRRGGRPSSWMQSSPMVMVPPATIPVPTGGTIGTGAAGTGNLTETSSPHTGSLSAPVPRKRRFEAFLKNLVGRRPSKEPPSPAPPPPPLPPAVLLPSPEIKISKSPSEHNLAELERSRLHVSTTSLSSVHQKLWSVVPLLKRDVSCNSLASPKTTPLLMFDGYQSATATGTKLPVAGGTGKLAGPAGVGGLRKCETVLALTGSVSQTLEPIRPLNRLRNCASVATCSRCSSLLSLAAAGSRYSLNASNGAFVPVASGPSELASSQHQLPQTAAVARGLRKKLTDAVTITSGGSGGSSKRKHVGNLLRLTSSTRRSSSSSSSSSSAASSPCSSSTPSSSSSSSTPSSSASTPNGAGSPAASVSSKTAMFVPSPTAGSQLLIPVPALSGSPVATNAVSTTTTTALTPTVKFTCKLCLGEFSAENLTRIAQCACSFCTECMTAYIEFEISEGAYEVSCPDAMCPAQGIITMAEISALASPSLVEKHHRYRLNREVELDRFRTWCPKAGCETICRVGGGTPPNVAQQTSSSSCADRIVTLSPSSTSMPSPCAVHCHTCREDFCSGCKKPWHPLMSCEENSRRLAVDGQADALGIPFDNDLIKCCPMCTVPIEKDEGCAQMMCKRCKHVFCWYCLASLDDDFLLRHYDKGPCKNKLGHSRASVVWHRAQVIGIFAGFGILLLVASPLLLLAAPCIVCCKCRICSGAAKLEETEVDYDDEQQQTTKKTVTNQPVSKQEAIKGEGVKCAIHGVFYQLKLVVVVLLHAKQLLNADNSIQFKITSEDPYAGKFDDVVFRFWTTSGPQGTVKIQAKHKIEHSDKLTWTDLKANIKAPFAIVKYFRSFLEQEDLAPIEKDQFVLCTNAKIDKQLLAMLEKVHGLNDMVDPIFDTIDATHYRFNLDKLADHTEFQKLLQQMEECSDIVCLAKVLANHVFKKQEVTVNEPLLAKYRKAIISILDIDPSVENATKRKDFTKAFLEGSTLTTPIGMMEFREAFRIQYRKLLPNVSDQLLWDDVQKKGIEVTKRYMKQHDNSQADAFPSNVAIDVKIKQFFNQFLLSCNTLHEQLLDKPIQNLWRKTMQRNDNLLFEQIGNIEKELAYKELFGEIFKWLGNTELSDVPLFLRLGVEEYLPLIEKYINITTYSFKKALFEDIDYLICEGNLKVPESTKEGKLMRCIEAGRKNKDSAIYKCWLKSFVITIV</sequence>
<dbReference type="VEuPathDB" id="VectorBase:ADAC005327"/>
<keyword evidence="6" id="KW-0963">Cytoplasm</keyword>
<dbReference type="PROSITE" id="PS50089">
    <property type="entry name" value="ZF_RING_2"/>
    <property type="match status" value="1"/>
</dbReference>
<keyword evidence="10" id="KW-0479">Metal-binding</keyword>
<evidence type="ECO:0000256" key="20">
    <source>
        <dbReference type="ARBA" id="ARBA00060040"/>
    </source>
</evidence>
<dbReference type="PANTHER" id="PTHR11685">
    <property type="entry name" value="RBR FAMILY RING FINGER AND IBR DOMAIN-CONTAINING"/>
    <property type="match status" value="1"/>
</dbReference>
<evidence type="ECO:0000256" key="10">
    <source>
        <dbReference type="ARBA" id="ARBA00022723"/>
    </source>
</evidence>
<evidence type="ECO:0000256" key="19">
    <source>
        <dbReference type="ARBA" id="ARBA00038342"/>
    </source>
</evidence>
<dbReference type="GO" id="GO:0061630">
    <property type="term" value="F:ubiquitin protein ligase activity"/>
    <property type="evidence" value="ECO:0007669"/>
    <property type="project" value="UniProtKB-EC"/>
</dbReference>
<feature type="domain" description="RING-type" evidence="26">
    <location>
        <begin position="909"/>
        <end position="954"/>
    </location>
</feature>
<organism evidence="28">
    <name type="scientific">Anopheles darlingi</name>
    <name type="common">Mosquito</name>
    <dbReference type="NCBI Taxonomy" id="43151"/>
    <lineage>
        <taxon>Eukaryota</taxon>
        <taxon>Metazoa</taxon>
        <taxon>Ecdysozoa</taxon>
        <taxon>Arthropoda</taxon>
        <taxon>Hexapoda</taxon>
        <taxon>Insecta</taxon>
        <taxon>Pterygota</taxon>
        <taxon>Neoptera</taxon>
        <taxon>Endopterygota</taxon>
        <taxon>Diptera</taxon>
        <taxon>Nematocera</taxon>
        <taxon>Culicoidea</taxon>
        <taxon>Culicidae</taxon>
        <taxon>Anophelinae</taxon>
        <taxon>Anopheles</taxon>
    </lineage>
</organism>
<feature type="compositionally biased region" description="Polar residues" evidence="25">
    <location>
        <begin position="539"/>
        <end position="551"/>
    </location>
</feature>
<comment type="pathway">
    <text evidence="4">Protein modification; protein ubiquitination.</text>
</comment>
<dbReference type="FunFam" id="3.30.40.10:FF:000051">
    <property type="entry name" value="RBR-type E3 ubiquitin transferase"/>
    <property type="match status" value="1"/>
</dbReference>
<feature type="region of interest" description="Disordered" evidence="25">
    <location>
        <begin position="570"/>
        <end position="595"/>
    </location>
</feature>
<dbReference type="EMBL" id="GGFL01000223">
    <property type="protein sequence ID" value="MBW64401.1"/>
    <property type="molecule type" value="Transcribed_RNA"/>
</dbReference>
<keyword evidence="12 24" id="KW-0863">Zinc-finger</keyword>
<feature type="compositionally biased region" description="Pro residues" evidence="25">
    <location>
        <begin position="576"/>
        <end position="591"/>
    </location>
</feature>
<evidence type="ECO:0000256" key="23">
    <source>
        <dbReference type="ARBA" id="ARBA00078867"/>
    </source>
</evidence>
<dbReference type="SMART" id="SM00647">
    <property type="entry name" value="IBR"/>
    <property type="match status" value="2"/>
</dbReference>
<dbReference type="InterPro" id="IPR002867">
    <property type="entry name" value="IBR_dom"/>
</dbReference>
<evidence type="ECO:0000256" key="4">
    <source>
        <dbReference type="ARBA" id="ARBA00004906"/>
    </source>
</evidence>
<keyword evidence="15" id="KW-0832">Ubl conjugation</keyword>
<dbReference type="SUPFAM" id="SSF57850">
    <property type="entry name" value="RING/U-box"/>
    <property type="match status" value="2"/>
</dbReference>
<evidence type="ECO:0000256" key="2">
    <source>
        <dbReference type="ARBA" id="ARBA00004304"/>
    </source>
</evidence>
<dbReference type="InterPro" id="IPR001841">
    <property type="entry name" value="Znf_RING"/>
</dbReference>
<evidence type="ECO:0000256" key="17">
    <source>
        <dbReference type="ARBA" id="ARBA00023128"/>
    </source>
</evidence>